<dbReference type="AlphaFoldDB" id="A0A6G0Z476"/>
<dbReference type="EMBL" id="VUJU01001401">
    <property type="protein sequence ID" value="KAF0765423.1"/>
    <property type="molecule type" value="Genomic_DNA"/>
</dbReference>
<feature type="region of interest" description="Disordered" evidence="4">
    <location>
        <begin position="297"/>
        <end position="319"/>
    </location>
</feature>
<comment type="subcellular location">
    <subcellularLocation>
        <location evidence="1">Nucleus</location>
    </subcellularLocation>
</comment>
<evidence type="ECO:0000256" key="3">
    <source>
        <dbReference type="ARBA" id="ARBA00023242"/>
    </source>
</evidence>
<gene>
    <name evidence="5" type="ORF">FWK35_00005692</name>
</gene>
<feature type="region of interest" description="Disordered" evidence="4">
    <location>
        <begin position="351"/>
        <end position="371"/>
    </location>
</feature>
<name>A0A6G0Z476_APHCR</name>
<dbReference type="InterPro" id="IPR019148">
    <property type="entry name" value="Nuclear_protein_DGCR14_ESS-2"/>
</dbReference>
<reference evidence="5 6" key="1">
    <citation type="submission" date="2019-08" db="EMBL/GenBank/DDBJ databases">
        <title>Whole genome of Aphis craccivora.</title>
        <authorList>
            <person name="Voronova N.V."/>
            <person name="Shulinski R.S."/>
            <person name="Bandarenka Y.V."/>
            <person name="Zhorov D.G."/>
            <person name="Warner D."/>
        </authorList>
    </citation>
    <scope>NUCLEOTIDE SEQUENCE [LARGE SCALE GENOMIC DNA]</scope>
    <source>
        <strain evidence="5">180601</strain>
        <tissue evidence="5">Whole Body</tissue>
    </source>
</reference>
<sequence length="458" mass="51622">MAEMAAKKQQTVLPEEEYLESIGKIIERDFFPDLEKWKAQKDYLDAVQQNDTKKLREIYEKYSLSKRLLIEQPDASPDTFETPQPTKGPMSNRTVDPTDLDDGKLDDSKSKVTEIIGLDKFLSNTTSEDNHSFNEIIKEAEIQYKKKNAWLFEGEKKALEMVDKLEVPSIESQASNTERAFNLDSWAFKNKNYIMYVPDGVTLTKDELINMASKRQKIDHSNTRLKLNPFDERHNKQQLCSLAHMQTRQLDGKIGVDGKELTSSTPKINGYGFVKTPSPAPGVNQSPLMTWGEIEGTPFRLDGSDTPLTPHNSGPIFKIPEQPKRERLAHALAEKASEGHRNKKIKALETARKQLSTPSPSNLMNSPLDRLNSMSPAAQRLICNRIGSDRSRDAALRASYSPSPHTTPSGSPSISKLKGNIKKSTPTHQKKPYEVPKNLTDNLLNINVSKRSRAVDFF</sequence>
<organism evidence="5 6">
    <name type="scientific">Aphis craccivora</name>
    <name type="common">Cowpea aphid</name>
    <dbReference type="NCBI Taxonomy" id="307492"/>
    <lineage>
        <taxon>Eukaryota</taxon>
        <taxon>Metazoa</taxon>
        <taxon>Ecdysozoa</taxon>
        <taxon>Arthropoda</taxon>
        <taxon>Hexapoda</taxon>
        <taxon>Insecta</taxon>
        <taxon>Pterygota</taxon>
        <taxon>Neoptera</taxon>
        <taxon>Paraneoptera</taxon>
        <taxon>Hemiptera</taxon>
        <taxon>Sternorrhyncha</taxon>
        <taxon>Aphidomorpha</taxon>
        <taxon>Aphidoidea</taxon>
        <taxon>Aphididae</taxon>
        <taxon>Aphidini</taxon>
        <taxon>Aphis</taxon>
        <taxon>Aphis</taxon>
    </lineage>
</organism>
<keyword evidence="3" id="KW-0539">Nucleus</keyword>
<evidence type="ECO:0000256" key="4">
    <source>
        <dbReference type="SAM" id="MobiDB-lite"/>
    </source>
</evidence>
<evidence type="ECO:0000256" key="2">
    <source>
        <dbReference type="ARBA" id="ARBA00009072"/>
    </source>
</evidence>
<feature type="region of interest" description="Disordered" evidence="4">
    <location>
        <begin position="70"/>
        <end position="106"/>
    </location>
</feature>
<evidence type="ECO:0000256" key="1">
    <source>
        <dbReference type="ARBA" id="ARBA00004123"/>
    </source>
</evidence>
<dbReference type="Pfam" id="PF09751">
    <property type="entry name" value="Es2"/>
    <property type="match status" value="1"/>
</dbReference>
<dbReference type="OrthoDB" id="19679at2759"/>
<dbReference type="PANTHER" id="PTHR12940:SF0">
    <property type="entry name" value="SPLICING FACTOR ESS-2 HOMOLOG"/>
    <property type="match status" value="1"/>
</dbReference>
<dbReference type="GO" id="GO:0071013">
    <property type="term" value="C:catalytic step 2 spliceosome"/>
    <property type="evidence" value="ECO:0007669"/>
    <property type="project" value="TreeGrafter"/>
</dbReference>
<evidence type="ECO:0000313" key="5">
    <source>
        <dbReference type="EMBL" id="KAF0765423.1"/>
    </source>
</evidence>
<keyword evidence="6" id="KW-1185">Reference proteome</keyword>
<protein>
    <submittedName>
        <fullName evidence="5">Splicing factor ESS-2</fullName>
    </submittedName>
</protein>
<accession>A0A6G0Z476</accession>
<comment type="caution">
    <text evidence="5">The sequence shown here is derived from an EMBL/GenBank/DDBJ whole genome shotgun (WGS) entry which is preliminary data.</text>
</comment>
<feature type="compositionally biased region" description="Polar residues" evidence="4">
    <location>
        <begin position="353"/>
        <end position="365"/>
    </location>
</feature>
<dbReference type="Proteomes" id="UP000478052">
    <property type="component" value="Unassembled WGS sequence"/>
</dbReference>
<feature type="compositionally biased region" description="Low complexity" evidence="4">
    <location>
        <begin position="399"/>
        <end position="415"/>
    </location>
</feature>
<feature type="region of interest" description="Disordered" evidence="4">
    <location>
        <begin position="393"/>
        <end position="436"/>
    </location>
</feature>
<dbReference type="PANTHER" id="PTHR12940">
    <property type="entry name" value="ES-2 PROTEIN - RELATED"/>
    <property type="match status" value="1"/>
</dbReference>
<proteinExistence type="inferred from homology"/>
<evidence type="ECO:0000313" key="6">
    <source>
        <dbReference type="Proteomes" id="UP000478052"/>
    </source>
</evidence>
<comment type="similarity">
    <text evidence="2">Belongs to the ESS2 family.</text>
</comment>
<feature type="compositionally biased region" description="Polar residues" evidence="4">
    <location>
        <begin position="79"/>
        <end position="95"/>
    </location>
</feature>